<feature type="transmembrane region" description="Helical" evidence="8">
    <location>
        <begin position="99"/>
        <end position="118"/>
    </location>
</feature>
<feature type="transmembrane region" description="Helical" evidence="8">
    <location>
        <begin position="66"/>
        <end position="87"/>
    </location>
</feature>
<gene>
    <name evidence="10" type="ORF">F503_03840</name>
</gene>
<evidence type="ECO:0000256" key="2">
    <source>
        <dbReference type="ARBA" id="ARBA00008335"/>
    </source>
</evidence>
<sequence length="626" mass="67497">MAGLNQTQTPQQAGEKSQARLQTEPQDMKHNDLEAQQPTTSQGSNSLKDERHELQDQTNLLPMKQLLIVFGGLGCALFYQTIITTAVPTIGQEFNASAIASWIGTAYLLTSTVCQPLYGRLSDIFGRKHVLNGSMLVFLMGSVLCAVSQSMTMLIVSRALQGIGGGGILTTVQNVVSDVVTLEKRGAWEGVLGAVVSVANAIGPLVGGVFTEKVSWRWCFYINLPLTVISILVAVFLLPLKHVTGDIRLKLRQIDYMGSMLLLAASVLILLPVSWGGSLYAWDSAGVLAPLVLGVACLVPFIYVEMRVATLPILPLHIFHERTVFGVLLGGFFTGFAYYVNLYYLPQYYQVVQGASPIKSGVLILPLVVSQTCTSIITGLIVSKTGKYVSQMVLGYVLWTIGYGLLSLVTPTLPSRYLVGFQILSGVGAGSTLMTGLIAMQAALPRNQMAVATGVRNFVRLLGGTIGLSIAAAILNNSLKNELSSDGVFSDSQLAAILADPTHIRASSLGLTPSQKTAALLAYTHGVRNIFYFIIPCCIICLCVTAFCVKGQKTLKREDDERLKAEGKAWAKEHSSSFKIFRKGDKDKEEKSEAATELPASPAHAYKPRQSNGVILAKTRSLDPFV</sequence>
<evidence type="ECO:0000256" key="3">
    <source>
        <dbReference type="ARBA" id="ARBA00022448"/>
    </source>
</evidence>
<protein>
    <submittedName>
        <fullName evidence="10">Mfs general substrate transporter</fullName>
    </submittedName>
</protein>
<keyword evidence="3" id="KW-0813">Transport</keyword>
<dbReference type="SUPFAM" id="SSF103473">
    <property type="entry name" value="MFS general substrate transporter"/>
    <property type="match status" value="1"/>
</dbReference>
<name>S3CWR3_OPHP1</name>
<dbReference type="PROSITE" id="PS50850">
    <property type="entry name" value="MFS"/>
    <property type="match status" value="1"/>
</dbReference>
<evidence type="ECO:0000256" key="5">
    <source>
        <dbReference type="ARBA" id="ARBA00022989"/>
    </source>
</evidence>
<feature type="transmembrane region" description="Helical" evidence="8">
    <location>
        <begin position="419"/>
        <end position="445"/>
    </location>
</feature>
<keyword evidence="4 8" id="KW-0812">Transmembrane</keyword>
<feature type="region of interest" description="Disordered" evidence="7">
    <location>
        <begin position="581"/>
        <end position="612"/>
    </location>
</feature>
<dbReference type="EMBL" id="KE148157">
    <property type="protein sequence ID" value="EPE05235.1"/>
    <property type="molecule type" value="Genomic_DNA"/>
</dbReference>
<dbReference type="GO" id="GO:0046943">
    <property type="term" value="F:carboxylic acid transmembrane transporter activity"/>
    <property type="evidence" value="ECO:0007669"/>
    <property type="project" value="UniProtKB-ARBA"/>
</dbReference>
<keyword evidence="6 8" id="KW-0472">Membrane</keyword>
<feature type="transmembrane region" description="Helical" evidence="8">
    <location>
        <begin position="324"/>
        <end position="344"/>
    </location>
</feature>
<dbReference type="VEuPathDB" id="FungiDB:F503_03840"/>
<feature type="compositionally biased region" description="Polar residues" evidence="7">
    <location>
        <begin position="1"/>
        <end position="25"/>
    </location>
</feature>
<dbReference type="Pfam" id="PF07690">
    <property type="entry name" value="MFS_1"/>
    <property type="match status" value="1"/>
</dbReference>
<feature type="transmembrane region" description="Helical" evidence="8">
    <location>
        <begin position="287"/>
        <end position="304"/>
    </location>
</feature>
<feature type="transmembrane region" description="Helical" evidence="8">
    <location>
        <begin position="261"/>
        <end position="281"/>
    </location>
</feature>
<dbReference type="PANTHER" id="PTHR23501:SF189">
    <property type="entry name" value="DRUG TRANSPORTER, PUTATIVE (AFU_ORTHOLOGUE AFUA_4G03920)-RELATED"/>
    <property type="match status" value="1"/>
</dbReference>
<feature type="region of interest" description="Disordered" evidence="7">
    <location>
        <begin position="1"/>
        <end position="47"/>
    </location>
</feature>
<feature type="transmembrane region" description="Helical" evidence="8">
    <location>
        <begin position="394"/>
        <end position="413"/>
    </location>
</feature>
<feature type="compositionally biased region" description="Polar residues" evidence="7">
    <location>
        <begin position="34"/>
        <end position="46"/>
    </location>
</feature>
<organism evidence="10 11">
    <name type="scientific">Ophiostoma piceae (strain UAMH 11346)</name>
    <name type="common">Sap stain fungus</name>
    <dbReference type="NCBI Taxonomy" id="1262450"/>
    <lineage>
        <taxon>Eukaryota</taxon>
        <taxon>Fungi</taxon>
        <taxon>Dikarya</taxon>
        <taxon>Ascomycota</taxon>
        <taxon>Pezizomycotina</taxon>
        <taxon>Sordariomycetes</taxon>
        <taxon>Sordariomycetidae</taxon>
        <taxon>Ophiostomatales</taxon>
        <taxon>Ophiostomataceae</taxon>
        <taxon>Ophiostoma</taxon>
    </lineage>
</organism>
<keyword evidence="11" id="KW-1185">Reference proteome</keyword>
<evidence type="ECO:0000313" key="10">
    <source>
        <dbReference type="EMBL" id="EPE05235.1"/>
    </source>
</evidence>
<dbReference type="Proteomes" id="UP000016923">
    <property type="component" value="Unassembled WGS sequence"/>
</dbReference>
<dbReference type="GO" id="GO:0012505">
    <property type="term" value="C:endomembrane system"/>
    <property type="evidence" value="ECO:0007669"/>
    <property type="project" value="UniProtKB-SubCell"/>
</dbReference>
<dbReference type="HOGENOM" id="CLU_000960_22_0_1"/>
<evidence type="ECO:0000256" key="1">
    <source>
        <dbReference type="ARBA" id="ARBA00004127"/>
    </source>
</evidence>
<feature type="transmembrane region" description="Helical" evidence="8">
    <location>
        <begin position="220"/>
        <end position="240"/>
    </location>
</feature>
<feature type="transmembrane region" description="Helical" evidence="8">
    <location>
        <begin position="130"/>
        <end position="151"/>
    </location>
</feature>
<accession>S3CWR3</accession>
<evidence type="ECO:0000256" key="4">
    <source>
        <dbReference type="ARBA" id="ARBA00022692"/>
    </source>
</evidence>
<dbReference type="GO" id="GO:0005886">
    <property type="term" value="C:plasma membrane"/>
    <property type="evidence" value="ECO:0007669"/>
    <property type="project" value="TreeGrafter"/>
</dbReference>
<dbReference type="OMA" id="ARTMIQL"/>
<dbReference type="AlphaFoldDB" id="S3CWR3"/>
<comment type="subcellular location">
    <subcellularLocation>
        <location evidence="1">Endomembrane system</location>
        <topology evidence="1">Multi-pass membrane protein</topology>
    </subcellularLocation>
</comment>
<reference evidence="10 11" key="1">
    <citation type="journal article" date="2013" name="BMC Genomics">
        <title>The genome and transcriptome of the pine saprophyte Ophiostoma piceae, and a comparison with the bark beetle-associated pine pathogen Grosmannia clavigera.</title>
        <authorList>
            <person name="Haridas S."/>
            <person name="Wang Y."/>
            <person name="Lim L."/>
            <person name="Massoumi Alamouti S."/>
            <person name="Jackman S."/>
            <person name="Docking R."/>
            <person name="Robertson G."/>
            <person name="Birol I."/>
            <person name="Bohlmann J."/>
            <person name="Breuil C."/>
        </authorList>
    </citation>
    <scope>NUCLEOTIDE SEQUENCE [LARGE SCALE GENOMIC DNA]</scope>
    <source>
        <strain evidence="10 11">UAMH 11346</strain>
    </source>
</reference>
<comment type="similarity">
    <text evidence="2">Belongs to the major facilitator superfamily.</text>
</comment>
<dbReference type="FunFam" id="1.20.1720.10:FF:000013">
    <property type="entry name" value="Related to multidrug resistance proteins"/>
    <property type="match status" value="1"/>
</dbReference>
<evidence type="ECO:0000256" key="7">
    <source>
        <dbReference type="SAM" id="MobiDB-lite"/>
    </source>
</evidence>
<feature type="transmembrane region" description="Helical" evidence="8">
    <location>
        <begin position="364"/>
        <end position="382"/>
    </location>
</feature>
<dbReference type="Gene3D" id="1.20.1720.10">
    <property type="entry name" value="Multidrug resistance protein D"/>
    <property type="match status" value="1"/>
</dbReference>
<dbReference type="CDD" id="cd17502">
    <property type="entry name" value="MFS_Azr1_MDR_like"/>
    <property type="match status" value="1"/>
</dbReference>
<evidence type="ECO:0000313" key="11">
    <source>
        <dbReference type="Proteomes" id="UP000016923"/>
    </source>
</evidence>
<feature type="transmembrane region" description="Helical" evidence="8">
    <location>
        <begin position="457"/>
        <end position="475"/>
    </location>
</feature>
<evidence type="ECO:0000256" key="8">
    <source>
        <dbReference type="SAM" id="Phobius"/>
    </source>
</evidence>
<proteinExistence type="inferred from homology"/>
<evidence type="ECO:0000259" key="9">
    <source>
        <dbReference type="PROSITE" id="PS50850"/>
    </source>
</evidence>
<feature type="transmembrane region" description="Helical" evidence="8">
    <location>
        <begin position="530"/>
        <end position="549"/>
    </location>
</feature>
<dbReference type="PRINTS" id="PR01036">
    <property type="entry name" value="TCRTETB"/>
</dbReference>
<dbReference type="OrthoDB" id="6770063at2759"/>
<feature type="domain" description="Major facilitator superfamily (MFS) profile" evidence="9">
    <location>
        <begin position="65"/>
        <end position="553"/>
    </location>
</feature>
<dbReference type="PANTHER" id="PTHR23501">
    <property type="entry name" value="MAJOR FACILITATOR SUPERFAMILY"/>
    <property type="match status" value="1"/>
</dbReference>
<dbReference type="Gene3D" id="1.20.1250.20">
    <property type="entry name" value="MFS general substrate transporter like domains"/>
    <property type="match status" value="1"/>
</dbReference>
<dbReference type="InterPro" id="IPR011701">
    <property type="entry name" value="MFS"/>
</dbReference>
<keyword evidence="5 8" id="KW-1133">Transmembrane helix</keyword>
<feature type="compositionally biased region" description="Basic and acidic residues" evidence="7">
    <location>
        <begin position="581"/>
        <end position="594"/>
    </location>
</feature>
<evidence type="ECO:0000256" key="6">
    <source>
        <dbReference type="ARBA" id="ARBA00023136"/>
    </source>
</evidence>
<dbReference type="InterPro" id="IPR036259">
    <property type="entry name" value="MFS_trans_sf"/>
</dbReference>
<dbReference type="InterPro" id="IPR020846">
    <property type="entry name" value="MFS_dom"/>
</dbReference>
<dbReference type="eggNOG" id="KOG0254">
    <property type="taxonomic scope" value="Eukaryota"/>
</dbReference>